<protein>
    <submittedName>
        <fullName evidence="2">Uncharacterized protein</fullName>
    </submittedName>
</protein>
<organism evidence="2 3">
    <name type="scientific">Orbilia brochopaga</name>
    <dbReference type="NCBI Taxonomy" id="3140254"/>
    <lineage>
        <taxon>Eukaryota</taxon>
        <taxon>Fungi</taxon>
        <taxon>Dikarya</taxon>
        <taxon>Ascomycota</taxon>
        <taxon>Pezizomycotina</taxon>
        <taxon>Orbiliomycetes</taxon>
        <taxon>Orbiliales</taxon>
        <taxon>Orbiliaceae</taxon>
        <taxon>Orbilia</taxon>
    </lineage>
</organism>
<feature type="compositionally biased region" description="Basic and acidic residues" evidence="1">
    <location>
        <begin position="35"/>
        <end position="46"/>
    </location>
</feature>
<sequence length="79" mass="8470">MSSSKNNDLLDFAKDIRKMSANNITPPDAAAPASKRPDQDTERETAKAQNGGGKIKHDNDTRDDKLASTRGGDPKDSAD</sequence>
<name>A0AAV9UV51_9PEZI</name>
<evidence type="ECO:0000256" key="1">
    <source>
        <dbReference type="SAM" id="MobiDB-lite"/>
    </source>
</evidence>
<keyword evidence="3" id="KW-1185">Reference proteome</keyword>
<feature type="region of interest" description="Disordered" evidence="1">
    <location>
        <begin position="18"/>
        <end position="79"/>
    </location>
</feature>
<dbReference type="AlphaFoldDB" id="A0AAV9UV51"/>
<gene>
    <name evidence="2" type="ORF">TWF696_005882</name>
</gene>
<dbReference type="Proteomes" id="UP001375240">
    <property type="component" value="Unassembled WGS sequence"/>
</dbReference>
<proteinExistence type="predicted"/>
<evidence type="ECO:0000313" key="2">
    <source>
        <dbReference type="EMBL" id="KAK6349598.1"/>
    </source>
</evidence>
<dbReference type="EMBL" id="JAVHNQ010000004">
    <property type="protein sequence ID" value="KAK6349598.1"/>
    <property type="molecule type" value="Genomic_DNA"/>
</dbReference>
<feature type="compositionally biased region" description="Basic and acidic residues" evidence="1">
    <location>
        <begin position="55"/>
        <end position="79"/>
    </location>
</feature>
<evidence type="ECO:0000313" key="3">
    <source>
        <dbReference type="Proteomes" id="UP001375240"/>
    </source>
</evidence>
<accession>A0AAV9UV51</accession>
<comment type="caution">
    <text evidence="2">The sequence shown here is derived from an EMBL/GenBank/DDBJ whole genome shotgun (WGS) entry which is preliminary data.</text>
</comment>
<reference evidence="2 3" key="1">
    <citation type="submission" date="2019-10" db="EMBL/GenBank/DDBJ databases">
        <authorList>
            <person name="Palmer J.M."/>
        </authorList>
    </citation>
    <scope>NUCLEOTIDE SEQUENCE [LARGE SCALE GENOMIC DNA]</scope>
    <source>
        <strain evidence="2 3">TWF696</strain>
    </source>
</reference>